<keyword evidence="3 11" id="KW-0378">Hydrolase</keyword>
<name>B3N9M3_DROER</name>
<sequence>MNKAKSNAMWKLILLSCLCGLNNQIVISALNEGNSSSVDCKSEFEKFKNNNNRKYLRTYDEMRSYKAFEENYKVIEEHNQNYKDGHSSFRLKPNIFADMSTSGYLKGYLRLLKSNIEDSADNMAEIVGSPLMSNVPESLDWRSKGFITPAYNQLTCGSCYAFSIAESIVGQVFKRTGKVLSLSKQQIVDCSVSHGNQGCVGGSLRNTLSYLQSTGGIMREEDYPYVARKGKCQFVHDLSVVNVTSWAILPVRDEQAIQAAVAHIGPVAISINASPKTFQLYSDGIYDDPLCSSASVNHAMVVIGFGKDYWILKNWWGPNWGENGYIRIRKGVNMCGMANYAAYAIV</sequence>
<dbReference type="SUPFAM" id="SSF54001">
    <property type="entry name" value="Cysteine proteinases"/>
    <property type="match status" value="1"/>
</dbReference>
<evidence type="ECO:0000313" key="12">
    <source>
        <dbReference type="Proteomes" id="UP000008711"/>
    </source>
</evidence>
<evidence type="ECO:0000256" key="8">
    <source>
        <dbReference type="SAM" id="SignalP"/>
    </source>
</evidence>
<dbReference type="GO" id="GO:0006508">
    <property type="term" value="P:proteolysis"/>
    <property type="evidence" value="ECO:0007669"/>
    <property type="project" value="UniProtKB-KW"/>
</dbReference>
<dbReference type="Gene3D" id="3.90.70.10">
    <property type="entry name" value="Cysteine proteinases"/>
    <property type="match status" value="1"/>
</dbReference>
<dbReference type="EMBL" id="CH954177">
    <property type="protein sequence ID" value="EDV58518.2"/>
    <property type="molecule type" value="Genomic_DNA"/>
</dbReference>
<dbReference type="InterPro" id="IPR013201">
    <property type="entry name" value="Prot_inhib_I29"/>
</dbReference>
<keyword evidence="12" id="KW-1185">Reference proteome</keyword>
<comment type="similarity">
    <text evidence="1">Belongs to the peptidase C1 family.</text>
</comment>
<feature type="domain" description="Peptidase C1A papain C-terminal" evidence="9">
    <location>
        <begin position="135"/>
        <end position="345"/>
    </location>
</feature>
<keyword evidence="4" id="KW-0788">Thiol protease</keyword>
<feature type="chain" id="PRO_5018628713" description="cathepsin L" evidence="8">
    <location>
        <begin position="24"/>
        <end position="346"/>
    </location>
</feature>
<dbReference type="SMART" id="SM00848">
    <property type="entry name" value="Inhibitor_I29"/>
    <property type="match status" value="1"/>
</dbReference>
<dbReference type="PROSITE" id="PS00639">
    <property type="entry name" value="THIOL_PROTEASE_HIS"/>
    <property type="match status" value="1"/>
</dbReference>
<dbReference type="Pfam" id="PF08246">
    <property type="entry name" value="Inhibitor_I29"/>
    <property type="match status" value="1"/>
</dbReference>
<dbReference type="CDD" id="cd02248">
    <property type="entry name" value="Peptidase_C1A"/>
    <property type="match status" value="1"/>
</dbReference>
<dbReference type="KEGG" id="der:6542940"/>
<evidence type="ECO:0000256" key="3">
    <source>
        <dbReference type="ARBA" id="ARBA00022801"/>
    </source>
</evidence>
<dbReference type="Proteomes" id="UP000008711">
    <property type="component" value="Unassembled WGS sequence"/>
</dbReference>
<proteinExistence type="inferred from homology"/>
<dbReference type="SMART" id="SM00645">
    <property type="entry name" value="Pept_C1"/>
    <property type="match status" value="1"/>
</dbReference>
<comment type="subunit">
    <text evidence="7">Dimer of a heavy and a light chain linked by disulfide bonds.</text>
</comment>
<evidence type="ECO:0000256" key="2">
    <source>
        <dbReference type="ARBA" id="ARBA00022670"/>
    </source>
</evidence>
<dbReference type="InterPro" id="IPR013128">
    <property type="entry name" value="Peptidase_C1A"/>
</dbReference>
<evidence type="ECO:0000259" key="10">
    <source>
        <dbReference type="SMART" id="SM00848"/>
    </source>
</evidence>
<dbReference type="InterPro" id="IPR038765">
    <property type="entry name" value="Papain-like_cys_pep_sf"/>
</dbReference>
<evidence type="ECO:0000259" key="9">
    <source>
        <dbReference type="SMART" id="SM00645"/>
    </source>
</evidence>
<dbReference type="PRINTS" id="PR00705">
    <property type="entry name" value="PAPAIN"/>
</dbReference>
<dbReference type="eggNOG" id="KOG1543">
    <property type="taxonomic scope" value="Eukaryota"/>
</dbReference>
<dbReference type="InterPro" id="IPR025660">
    <property type="entry name" value="Pept_his_AS"/>
</dbReference>
<keyword evidence="8" id="KW-0732">Signal</keyword>
<feature type="domain" description="Cathepsin propeptide inhibitor" evidence="10">
    <location>
        <begin position="44"/>
        <end position="104"/>
    </location>
</feature>
<dbReference type="FunFam" id="3.90.70.10:FF:000006">
    <property type="entry name" value="Cathepsin S"/>
    <property type="match status" value="1"/>
</dbReference>
<evidence type="ECO:0000256" key="1">
    <source>
        <dbReference type="ARBA" id="ARBA00008455"/>
    </source>
</evidence>
<gene>
    <name evidence="11" type="primary">Dere\GG23942</name>
    <name evidence="11" type="synonym">dere_GLEANR_8717</name>
    <name evidence="11" type="synonym">GG23942</name>
    <name evidence="11" type="ORF">Dere_GG23942</name>
</gene>
<dbReference type="OrthoDB" id="190265at2759"/>
<dbReference type="InterPro" id="IPR000668">
    <property type="entry name" value="Peptidase_C1A_C"/>
</dbReference>
<evidence type="ECO:0000256" key="5">
    <source>
        <dbReference type="ARBA" id="ARBA00036319"/>
    </source>
</evidence>
<dbReference type="GO" id="GO:0004197">
    <property type="term" value="F:cysteine-type endopeptidase activity"/>
    <property type="evidence" value="ECO:0007669"/>
    <property type="project" value="UniProtKB-EC"/>
</dbReference>
<dbReference type="AlphaFoldDB" id="B3N9M3"/>
<dbReference type="Pfam" id="PF00112">
    <property type="entry name" value="Peptidase_C1"/>
    <property type="match status" value="1"/>
</dbReference>
<keyword evidence="2" id="KW-0645">Protease</keyword>
<dbReference type="MEROPS" id="C01.A30"/>
<comment type="catalytic activity">
    <reaction evidence="5">
        <text>Specificity close to that of papain. As compared to cathepsin B, cathepsin L exhibits higher activity toward protein substrates, but has little activity on Z-Arg-Arg-NHMec, and no peptidyl-dipeptidase activity.</text>
        <dbReference type="EC" id="3.4.22.15"/>
    </reaction>
</comment>
<dbReference type="PANTHER" id="PTHR12411">
    <property type="entry name" value="CYSTEINE PROTEASE FAMILY C1-RELATED"/>
    <property type="match status" value="1"/>
</dbReference>
<feature type="signal peptide" evidence="8">
    <location>
        <begin position="1"/>
        <end position="23"/>
    </location>
</feature>
<reference evidence="11 12" key="2">
    <citation type="journal article" date="2008" name="Bioinformatics">
        <title>Assembly reconciliation.</title>
        <authorList>
            <person name="Zimin A.V."/>
            <person name="Smith D.R."/>
            <person name="Sutton G."/>
            <person name="Yorke J.A."/>
        </authorList>
    </citation>
    <scope>NUCLEOTIDE SEQUENCE [LARGE SCALE GENOMIC DNA]</scope>
    <source>
        <strain evidence="11 12">TSC#14021-0224.01</strain>
    </source>
</reference>
<organism evidence="11 12">
    <name type="scientific">Drosophila erecta</name>
    <name type="common">Fruit fly</name>
    <dbReference type="NCBI Taxonomy" id="7220"/>
    <lineage>
        <taxon>Eukaryota</taxon>
        <taxon>Metazoa</taxon>
        <taxon>Ecdysozoa</taxon>
        <taxon>Arthropoda</taxon>
        <taxon>Hexapoda</taxon>
        <taxon>Insecta</taxon>
        <taxon>Pterygota</taxon>
        <taxon>Neoptera</taxon>
        <taxon>Endopterygota</taxon>
        <taxon>Diptera</taxon>
        <taxon>Brachycera</taxon>
        <taxon>Muscomorpha</taxon>
        <taxon>Ephydroidea</taxon>
        <taxon>Drosophilidae</taxon>
        <taxon>Drosophila</taxon>
        <taxon>Sophophora</taxon>
    </lineage>
</organism>
<evidence type="ECO:0000256" key="6">
    <source>
        <dbReference type="ARBA" id="ARBA00038911"/>
    </source>
</evidence>
<dbReference type="HOGENOM" id="CLU_012184_1_2_1"/>
<evidence type="ECO:0000256" key="7">
    <source>
        <dbReference type="ARBA" id="ARBA00063237"/>
    </source>
</evidence>
<accession>B3N9M3</accession>
<protein>
    <recommendedName>
        <fullName evidence="6">cathepsin L</fullName>
        <ecNumber evidence="6">3.4.22.15</ecNumber>
    </recommendedName>
</protein>
<reference evidence="11 12" key="1">
    <citation type="journal article" date="2007" name="Nature">
        <title>Evolution of genes and genomes on the Drosophila phylogeny.</title>
        <authorList>
            <consortium name="Drosophila 12 Genomes Consortium"/>
            <person name="Clark A.G."/>
            <person name="Eisen M.B."/>
            <person name="Smith D.R."/>
            <person name="Bergman C.M."/>
            <person name="Oliver B."/>
            <person name="Markow T.A."/>
            <person name="Kaufman T.C."/>
            <person name="Kellis M."/>
            <person name="Gelbart W."/>
            <person name="Iyer V.N."/>
            <person name="Pollard D.A."/>
            <person name="Sackton T.B."/>
            <person name="Larracuente A.M."/>
            <person name="Singh N.D."/>
            <person name="Abad J.P."/>
            <person name="Abt D.N."/>
            <person name="Adryan B."/>
            <person name="Aguade M."/>
            <person name="Akashi H."/>
            <person name="Anderson W.W."/>
            <person name="Aquadro C.F."/>
            <person name="Ardell D.H."/>
            <person name="Arguello R."/>
            <person name="Artieri C.G."/>
            <person name="Barbash D.A."/>
            <person name="Barker D."/>
            <person name="Barsanti P."/>
            <person name="Batterham P."/>
            <person name="Batzoglou S."/>
            <person name="Begun D."/>
            <person name="Bhutkar A."/>
            <person name="Blanco E."/>
            <person name="Bosak S.A."/>
            <person name="Bradley R.K."/>
            <person name="Brand A.D."/>
            <person name="Brent M.R."/>
            <person name="Brooks A.N."/>
            <person name="Brown R.H."/>
            <person name="Butlin R.K."/>
            <person name="Caggese C."/>
            <person name="Calvi B.R."/>
            <person name="Bernardo de Carvalho A."/>
            <person name="Caspi A."/>
            <person name="Castrezana S."/>
            <person name="Celniker S.E."/>
            <person name="Chang J.L."/>
            <person name="Chapple C."/>
            <person name="Chatterji S."/>
            <person name="Chinwalla A."/>
            <person name="Civetta A."/>
            <person name="Clifton S.W."/>
            <person name="Comeron J.M."/>
            <person name="Costello J.C."/>
            <person name="Coyne J.A."/>
            <person name="Daub J."/>
            <person name="David R.G."/>
            <person name="Delcher A.L."/>
            <person name="Delehaunty K."/>
            <person name="Do C.B."/>
            <person name="Ebling H."/>
            <person name="Edwards K."/>
            <person name="Eickbush T."/>
            <person name="Evans J.D."/>
            <person name="Filipski A."/>
            <person name="Findeiss S."/>
            <person name="Freyhult E."/>
            <person name="Fulton L."/>
            <person name="Fulton R."/>
            <person name="Garcia A.C."/>
            <person name="Gardiner A."/>
            <person name="Garfield D.A."/>
            <person name="Garvin B.E."/>
            <person name="Gibson G."/>
            <person name="Gilbert D."/>
            <person name="Gnerre S."/>
            <person name="Godfrey J."/>
            <person name="Good R."/>
            <person name="Gotea V."/>
            <person name="Gravely B."/>
            <person name="Greenberg A.J."/>
            <person name="Griffiths-Jones S."/>
            <person name="Gross S."/>
            <person name="Guigo R."/>
            <person name="Gustafson E.A."/>
            <person name="Haerty W."/>
            <person name="Hahn M.W."/>
            <person name="Halligan D.L."/>
            <person name="Halpern A.L."/>
            <person name="Halter G.M."/>
            <person name="Han M.V."/>
            <person name="Heger A."/>
            <person name="Hillier L."/>
            <person name="Hinrichs A.S."/>
            <person name="Holmes I."/>
            <person name="Hoskins R.A."/>
            <person name="Hubisz M.J."/>
            <person name="Hultmark D."/>
            <person name="Huntley M.A."/>
            <person name="Jaffe D.B."/>
            <person name="Jagadeeshan S."/>
            <person name="Jeck W.R."/>
            <person name="Johnson J."/>
            <person name="Jones C.D."/>
            <person name="Jordan W.C."/>
            <person name="Karpen G.H."/>
            <person name="Kataoka E."/>
            <person name="Keightley P.D."/>
            <person name="Kheradpour P."/>
            <person name="Kirkness E.F."/>
            <person name="Koerich L.B."/>
            <person name="Kristiansen K."/>
            <person name="Kudrna D."/>
            <person name="Kulathinal R.J."/>
            <person name="Kumar S."/>
            <person name="Kwok R."/>
            <person name="Lander E."/>
            <person name="Langley C.H."/>
            <person name="Lapoint R."/>
            <person name="Lazzaro B.P."/>
            <person name="Lee S.J."/>
            <person name="Levesque L."/>
            <person name="Li R."/>
            <person name="Lin C.F."/>
            <person name="Lin M.F."/>
            <person name="Lindblad-Toh K."/>
            <person name="Llopart A."/>
            <person name="Long M."/>
            <person name="Low L."/>
            <person name="Lozovsky E."/>
            <person name="Lu J."/>
            <person name="Luo M."/>
            <person name="Machado C.A."/>
            <person name="Makalowski W."/>
            <person name="Marzo M."/>
            <person name="Matsuda M."/>
            <person name="Matzkin L."/>
            <person name="McAllister B."/>
            <person name="McBride C.S."/>
            <person name="McKernan B."/>
            <person name="McKernan K."/>
            <person name="Mendez-Lago M."/>
            <person name="Minx P."/>
            <person name="Mollenhauer M.U."/>
            <person name="Montooth K."/>
            <person name="Mount S.M."/>
            <person name="Mu X."/>
            <person name="Myers E."/>
            <person name="Negre B."/>
            <person name="Newfeld S."/>
            <person name="Nielsen R."/>
            <person name="Noor M.A."/>
            <person name="O'Grady P."/>
            <person name="Pachter L."/>
            <person name="Papaceit M."/>
            <person name="Parisi M.J."/>
            <person name="Parisi M."/>
            <person name="Parts L."/>
            <person name="Pedersen J.S."/>
            <person name="Pesole G."/>
            <person name="Phillippy A.M."/>
            <person name="Ponting C.P."/>
            <person name="Pop M."/>
            <person name="Porcelli D."/>
            <person name="Powell J.R."/>
            <person name="Prohaska S."/>
            <person name="Pruitt K."/>
            <person name="Puig M."/>
            <person name="Quesneville H."/>
            <person name="Ram K.R."/>
            <person name="Rand D."/>
            <person name="Rasmussen M.D."/>
            <person name="Reed L.K."/>
            <person name="Reenan R."/>
            <person name="Reily A."/>
            <person name="Remington K.A."/>
            <person name="Rieger T.T."/>
            <person name="Ritchie M.G."/>
            <person name="Robin C."/>
            <person name="Rogers Y.H."/>
            <person name="Rohde C."/>
            <person name="Rozas J."/>
            <person name="Rubenfield M.J."/>
            <person name="Ruiz A."/>
            <person name="Russo S."/>
            <person name="Salzberg S.L."/>
            <person name="Sanchez-Gracia A."/>
            <person name="Saranga D.J."/>
            <person name="Sato H."/>
            <person name="Schaeffer S.W."/>
            <person name="Schatz M.C."/>
            <person name="Schlenke T."/>
            <person name="Schwartz R."/>
            <person name="Segarra C."/>
            <person name="Singh R.S."/>
            <person name="Sirot L."/>
            <person name="Sirota M."/>
            <person name="Sisneros N.B."/>
            <person name="Smith C.D."/>
            <person name="Smith T.F."/>
            <person name="Spieth J."/>
            <person name="Stage D.E."/>
            <person name="Stark A."/>
            <person name="Stephan W."/>
            <person name="Strausberg R.L."/>
            <person name="Strempel S."/>
            <person name="Sturgill D."/>
            <person name="Sutton G."/>
            <person name="Sutton G.G."/>
            <person name="Tao W."/>
            <person name="Teichmann S."/>
            <person name="Tobari Y.N."/>
            <person name="Tomimura Y."/>
            <person name="Tsolas J.M."/>
            <person name="Valente V.L."/>
            <person name="Venter E."/>
            <person name="Venter J.C."/>
            <person name="Vicario S."/>
            <person name="Vieira F.G."/>
            <person name="Vilella A.J."/>
            <person name="Villasante A."/>
            <person name="Walenz B."/>
            <person name="Wang J."/>
            <person name="Wasserman M."/>
            <person name="Watts T."/>
            <person name="Wilson D."/>
            <person name="Wilson R.K."/>
            <person name="Wing R.A."/>
            <person name="Wolfner M.F."/>
            <person name="Wong A."/>
            <person name="Wong G.K."/>
            <person name="Wu C.I."/>
            <person name="Wu G."/>
            <person name="Yamamoto D."/>
            <person name="Yang H.P."/>
            <person name="Yang S.P."/>
            <person name="Yorke J.A."/>
            <person name="Yoshida K."/>
            <person name="Zdobnov E."/>
            <person name="Zhang P."/>
            <person name="Zhang Y."/>
            <person name="Zimin A.V."/>
            <person name="Baldwin J."/>
            <person name="Abdouelleil A."/>
            <person name="Abdulkadir J."/>
            <person name="Abebe A."/>
            <person name="Abera B."/>
            <person name="Abreu J."/>
            <person name="Acer S.C."/>
            <person name="Aftuck L."/>
            <person name="Alexander A."/>
            <person name="An P."/>
            <person name="Anderson E."/>
            <person name="Anderson S."/>
            <person name="Arachi H."/>
            <person name="Azer M."/>
            <person name="Bachantsang P."/>
            <person name="Barry A."/>
            <person name="Bayul T."/>
            <person name="Berlin A."/>
            <person name="Bessette D."/>
            <person name="Bloom T."/>
            <person name="Blye J."/>
            <person name="Boguslavskiy L."/>
            <person name="Bonnet C."/>
            <person name="Boukhgalter B."/>
            <person name="Bourzgui I."/>
            <person name="Brown A."/>
            <person name="Cahill P."/>
            <person name="Channer S."/>
            <person name="Cheshatsang Y."/>
            <person name="Chuda L."/>
            <person name="Citroen M."/>
            <person name="Collymore A."/>
            <person name="Cooke P."/>
            <person name="Costello M."/>
            <person name="D'Aco K."/>
            <person name="Daza R."/>
            <person name="De Haan G."/>
            <person name="DeGray S."/>
            <person name="DeMaso C."/>
            <person name="Dhargay N."/>
            <person name="Dooley K."/>
            <person name="Dooley E."/>
            <person name="Doricent M."/>
            <person name="Dorje P."/>
            <person name="Dorjee K."/>
            <person name="Dupes A."/>
            <person name="Elong R."/>
            <person name="Falk J."/>
            <person name="Farina A."/>
            <person name="Faro S."/>
            <person name="Ferguson D."/>
            <person name="Fisher S."/>
            <person name="Foley C.D."/>
            <person name="Franke A."/>
            <person name="Friedrich D."/>
            <person name="Gadbois L."/>
            <person name="Gearin G."/>
            <person name="Gearin C.R."/>
            <person name="Giannoukos G."/>
            <person name="Goode T."/>
            <person name="Graham J."/>
            <person name="Grandbois E."/>
            <person name="Grewal S."/>
            <person name="Gyaltsen K."/>
            <person name="Hafez N."/>
            <person name="Hagos B."/>
            <person name="Hall J."/>
            <person name="Henson C."/>
            <person name="Hollinger A."/>
            <person name="Honan T."/>
            <person name="Huard M.D."/>
            <person name="Hughes L."/>
            <person name="Hurhula B."/>
            <person name="Husby M.E."/>
            <person name="Kamat A."/>
            <person name="Kanga B."/>
            <person name="Kashin S."/>
            <person name="Khazanovich D."/>
            <person name="Kisner P."/>
            <person name="Lance K."/>
            <person name="Lara M."/>
            <person name="Lee W."/>
            <person name="Lennon N."/>
            <person name="Letendre F."/>
            <person name="LeVine R."/>
            <person name="Lipovsky A."/>
            <person name="Liu X."/>
            <person name="Liu J."/>
            <person name="Liu S."/>
            <person name="Lokyitsang T."/>
            <person name="Lokyitsang Y."/>
            <person name="Lubonja R."/>
            <person name="Lui A."/>
            <person name="MacDonald P."/>
            <person name="Magnisalis V."/>
            <person name="Maru K."/>
            <person name="Matthews C."/>
            <person name="McCusker W."/>
            <person name="McDonough S."/>
            <person name="Mehta T."/>
            <person name="Meldrim J."/>
            <person name="Meneus L."/>
            <person name="Mihai O."/>
            <person name="Mihalev A."/>
            <person name="Mihova T."/>
            <person name="Mittelman R."/>
            <person name="Mlenga V."/>
            <person name="Montmayeur A."/>
            <person name="Mulrain L."/>
            <person name="Navidi A."/>
            <person name="Naylor J."/>
            <person name="Negash T."/>
            <person name="Nguyen T."/>
            <person name="Nguyen N."/>
            <person name="Nicol R."/>
            <person name="Norbu C."/>
            <person name="Norbu N."/>
            <person name="Novod N."/>
            <person name="O'Neill B."/>
            <person name="Osman S."/>
            <person name="Markiewicz E."/>
            <person name="Oyono O.L."/>
            <person name="Patti C."/>
            <person name="Phunkhang P."/>
            <person name="Pierre F."/>
            <person name="Priest M."/>
            <person name="Raghuraman S."/>
            <person name="Rege F."/>
            <person name="Reyes R."/>
            <person name="Rise C."/>
            <person name="Rogov P."/>
            <person name="Ross K."/>
            <person name="Ryan E."/>
            <person name="Settipalli S."/>
            <person name="Shea T."/>
            <person name="Sherpa N."/>
            <person name="Shi L."/>
            <person name="Shih D."/>
            <person name="Sparrow T."/>
            <person name="Spaulding J."/>
            <person name="Stalker J."/>
            <person name="Stange-Thomann N."/>
            <person name="Stavropoulos S."/>
            <person name="Stone C."/>
            <person name="Strader C."/>
            <person name="Tesfaye S."/>
            <person name="Thomson T."/>
            <person name="Thoulutsang Y."/>
            <person name="Thoulutsang D."/>
            <person name="Topham K."/>
            <person name="Topping I."/>
            <person name="Tsamla T."/>
            <person name="Vassiliev H."/>
            <person name="Vo A."/>
            <person name="Wangchuk T."/>
            <person name="Wangdi T."/>
            <person name="Weiand M."/>
            <person name="Wilkinson J."/>
            <person name="Wilson A."/>
            <person name="Yadav S."/>
            <person name="Young G."/>
            <person name="Yu Q."/>
            <person name="Zembek L."/>
            <person name="Zhong D."/>
            <person name="Zimmer A."/>
            <person name="Zwirko Z."/>
            <person name="Jaffe D.B."/>
            <person name="Alvarez P."/>
            <person name="Brockman W."/>
            <person name="Butler J."/>
            <person name="Chin C."/>
            <person name="Gnerre S."/>
            <person name="Grabherr M."/>
            <person name="Kleber M."/>
            <person name="Mauceli E."/>
            <person name="MacCallum I."/>
        </authorList>
    </citation>
    <scope>NUCLEOTIDE SEQUENCE [LARGE SCALE GENOMIC DNA]</scope>
    <source>
        <strain evidence="11 12">TSC#14021-0224.01</strain>
    </source>
</reference>
<evidence type="ECO:0000256" key="4">
    <source>
        <dbReference type="ARBA" id="ARBA00022807"/>
    </source>
</evidence>
<evidence type="ECO:0000313" key="11">
    <source>
        <dbReference type="EMBL" id="EDV58518.2"/>
    </source>
</evidence>
<dbReference type="InterPro" id="IPR039417">
    <property type="entry name" value="Peptidase_C1A_papain-like"/>
</dbReference>
<dbReference type="EC" id="3.4.22.15" evidence="6"/>